<dbReference type="AlphaFoldDB" id="A0AAE9JAI9"/>
<gene>
    <name evidence="1" type="ORF">L5515_003213</name>
</gene>
<reference evidence="1 2" key="1">
    <citation type="submission" date="2022-04" db="EMBL/GenBank/DDBJ databases">
        <title>Chromosome-level reference genomes for two strains of Caenorhabditis briggsae: an improved platform for comparative genomics.</title>
        <authorList>
            <person name="Stevens L."/>
            <person name="Andersen E."/>
        </authorList>
    </citation>
    <scope>NUCLEOTIDE SEQUENCE [LARGE SCALE GENOMIC DNA]</scope>
    <source>
        <strain evidence="1">VX34</strain>
        <tissue evidence="1">Whole-organism</tissue>
    </source>
</reference>
<evidence type="ECO:0000313" key="1">
    <source>
        <dbReference type="EMBL" id="UMM21608.1"/>
    </source>
</evidence>
<keyword evidence="2" id="KW-1185">Reference proteome</keyword>
<accession>A0AAE9JAI9</accession>
<name>A0AAE9JAI9_CAEBR</name>
<evidence type="ECO:0000313" key="2">
    <source>
        <dbReference type="Proteomes" id="UP000829354"/>
    </source>
</evidence>
<dbReference type="Proteomes" id="UP000829354">
    <property type="component" value="Chromosome III"/>
</dbReference>
<dbReference type="EMBL" id="CP092622">
    <property type="protein sequence ID" value="UMM21608.1"/>
    <property type="molecule type" value="Genomic_DNA"/>
</dbReference>
<proteinExistence type="predicted"/>
<sequence>MTLCFFQKPRVTRTGKLFCTDNGVSVQLCLITRNSPSCQKKVRVHGSHYWAEMCVFHIQFDRLGESPRSKSTFLCTRFHRFPRSTGNRTESRQYASLMSIA</sequence>
<organism evidence="1 2">
    <name type="scientific">Caenorhabditis briggsae</name>
    <dbReference type="NCBI Taxonomy" id="6238"/>
    <lineage>
        <taxon>Eukaryota</taxon>
        <taxon>Metazoa</taxon>
        <taxon>Ecdysozoa</taxon>
        <taxon>Nematoda</taxon>
        <taxon>Chromadorea</taxon>
        <taxon>Rhabditida</taxon>
        <taxon>Rhabditina</taxon>
        <taxon>Rhabditomorpha</taxon>
        <taxon>Rhabditoidea</taxon>
        <taxon>Rhabditidae</taxon>
        <taxon>Peloderinae</taxon>
        <taxon>Caenorhabditis</taxon>
    </lineage>
</organism>
<protein>
    <submittedName>
        <fullName evidence="1">Uncharacterized protein</fullName>
    </submittedName>
</protein>